<sequence>MFLSAMPLHILLVSLCMTMISCARQNRRVEPSILSNDAIQNVRGHAEEMASTSWEYGVLMQGLLELEWPVLSVLTPGSIPPPSMLEYGEAADVINYATQVVANKSAGTLPLADGHGSTADPASLGVGVLLANWTRPNSSDISFAQAAADQLEFLLNVAPRGAHGVISSIDSEVQLVADFTYMVPPFIAYYGALKGGKEGNALIQDAYNQINLYHDGLYDANVSLWRHQANGTNPDSGHWATGEPVLKRTLSIHMVLTYIDIVGNAWAAAGMLRVMDTINNACDAEDFVLERNNLIHWIYEVLDGVWKQQGENGTLYNYIDNDLGLSDSSATALLAAVTYRMAIATGVPLYIDHANNATTLVFDSIDEDGWLLNTVAQFTLGGHTSSSSAQTFVLLLQSAYRDYRASLKV</sequence>
<feature type="chain" id="PRO_5004845129" evidence="2">
    <location>
        <begin position="24"/>
        <end position="409"/>
    </location>
</feature>
<evidence type="ECO:0000256" key="1">
    <source>
        <dbReference type="ARBA" id="ARBA00022801"/>
    </source>
</evidence>
<dbReference type="EMBL" id="KI925460">
    <property type="protein sequence ID" value="ETW79560.1"/>
    <property type="molecule type" value="Genomic_DNA"/>
</dbReference>
<dbReference type="InParanoid" id="W4K2I2"/>
<dbReference type="RefSeq" id="XP_009548138.1">
    <property type="nucleotide sequence ID" value="XM_009549843.1"/>
</dbReference>
<gene>
    <name evidence="3" type="primary">gh88.1</name>
    <name evidence="3" type="ORF">HETIRDRAFT_171916</name>
</gene>
<keyword evidence="2" id="KW-0732">Signal</keyword>
<proteinExistence type="predicted"/>
<dbReference type="SUPFAM" id="SSF48208">
    <property type="entry name" value="Six-hairpin glycosidases"/>
    <property type="match status" value="1"/>
</dbReference>
<dbReference type="GO" id="GO:0016787">
    <property type="term" value="F:hydrolase activity"/>
    <property type="evidence" value="ECO:0007669"/>
    <property type="project" value="UniProtKB-KW"/>
</dbReference>
<dbReference type="PANTHER" id="PTHR41814:SF1">
    <property type="entry name" value="CELLULASE"/>
    <property type="match status" value="1"/>
</dbReference>
<dbReference type="InterPro" id="IPR008928">
    <property type="entry name" value="6-hairpin_glycosidase_sf"/>
</dbReference>
<keyword evidence="1 3" id="KW-0378">Hydrolase</keyword>
<dbReference type="GeneID" id="20668369"/>
<feature type="signal peptide" evidence="2">
    <location>
        <begin position="1"/>
        <end position="23"/>
    </location>
</feature>
<name>W4K2I2_HETIT</name>
<dbReference type="HOGENOM" id="CLU_037534_0_0_1"/>
<keyword evidence="4" id="KW-1185">Reference proteome</keyword>
<reference evidence="3 4" key="1">
    <citation type="journal article" date="2012" name="New Phytol.">
        <title>Insight into trade-off between wood decay and parasitism from the genome of a fungal forest pathogen.</title>
        <authorList>
            <person name="Olson A."/>
            <person name="Aerts A."/>
            <person name="Asiegbu F."/>
            <person name="Belbahri L."/>
            <person name="Bouzid O."/>
            <person name="Broberg A."/>
            <person name="Canback B."/>
            <person name="Coutinho P.M."/>
            <person name="Cullen D."/>
            <person name="Dalman K."/>
            <person name="Deflorio G."/>
            <person name="van Diepen L.T."/>
            <person name="Dunand C."/>
            <person name="Duplessis S."/>
            <person name="Durling M."/>
            <person name="Gonthier P."/>
            <person name="Grimwood J."/>
            <person name="Fossdal C.G."/>
            <person name="Hansson D."/>
            <person name="Henrissat B."/>
            <person name="Hietala A."/>
            <person name="Himmelstrand K."/>
            <person name="Hoffmeister D."/>
            <person name="Hogberg N."/>
            <person name="James T.Y."/>
            <person name="Karlsson M."/>
            <person name="Kohler A."/>
            <person name="Kues U."/>
            <person name="Lee Y.H."/>
            <person name="Lin Y.C."/>
            <person name="Lind M."/>
            <person name="Lindquist E."/>
            <person name="Lombard V."/>
            <person name="Lucas S."/>
            <person name="Lunden K."/>
            <person name="Morin E."/>
            <person name="Murat C."/>
            <person name="Park J."/>
            <person name="Raffaello T."/>
            <person name="Rouze P."/>
            <person name="Salamov A."/>
            <person name="Schmutz J."/>
            <person name="Solheim H."/>
            <person name="Stahlberg J."/>
            <person name="Velez H."/>
            <person name="de Vries R.P."/>
            <person name="Wiebenga A."/>
            <person name="Woodward S."/>
            <person name="Yakovlev I."/>
            <person name="Garbelotto M."/>
            <person name="Martin F."/>
            <person name="Grigoriev I.V."/>
            <person name="Stenlid J."/>
        </authorList>
    </citation>
    <scope>NUCLEOTIDE SEQUENCE [LARGE SCALE GENOMIC DNA]</scope>
    <source>
        <strain evidence="3 4">TC 32-1</strain>
    </source>
</reference>
<dbReference type="OrthoDB" id="4138492at2759"/>
<dbReference type="KEGG" id="hir:HETIRDRAFT_171916"/>
<evidence type="ECO:0000256" key="2">
    <source>
        <dbReference type="SAM" id="SignalP"/>
    </source>
</evidence>
<dbReference type="AlphaFoldDB" id="W4K2I2"/>
<dbReference type="eggNOG" id="ENOG502RZ5C">
    <property type="taxonomic scope" value="Eukaryota"/>
</dbReference>
<dbReference type="Gene3D" id="1.50.10.10">
    <property type="match status" value="1"/>
</dbReference>
<dbReference type="Proteomes" id="UP000030671">
    <property type="component" value="Unassembled WGS sequence"/>
</dbReference>
<evidence type="ECO:0000313" key="3">
    <source>
        <dbReference type="EMBL" id="ETW79560.1"/>
    </source>
</evidence>
<dbReference type="Pfam" id="PF07470">
    <property type="entry name" value="Glyco_hydro_88"/>
    <property type="match status" value="1"/>
</dbReference>
<dbReference type="PANTHER" id="PTHR41814">
    <property type="entry name" value="EXPRESSED PROTEIN"/>
    <property type="match status" value="1"/>
</dbReference>
<organism evidence="3 4">
    <name type="scientific">Heterobasidion irregulare (strain TC 32-1)</name>
    <dbReference type="NCBI Taxonomy" id="747525"/>
    <lineage>
        <taxon>Eukaryota</taxon>
        <taxon>Fungi</taxon>
        <taxon>Dikarya</taxon>
        <taxon>Basidiomycota</taxon>
        <taxon>Agaricomycotina</taxon>
        <taxon>Agaricomycetes</taxon>
        <taxon>Russulales</taxon>
        <taxon>Bondarzewiaceae</taxon>
        <taxon>Heterobasidion</taxon>
        <taxon>Heterobasidion annosum species complex</taxon>
    </lineage>
</organism>
<accession>W4K2I2</accession>
<protein>
    <submittedName>
        <fullName evidence="3">Glycosyl hydrolase, family 88</fullName>
    </submittedName>
</protein>
<evidence type="ECO:0000313" key="4">
    <source>
        <dbReference type="Proteomes" id="UP000030671"/>
    </source>
</evidence>
<dbReference type="InterPro" id="IPR010905">
    <property type="entry name" value="Glyco_hydro_88"/>
</dbReference>
<dbReference type="InterPro" id="IPR012341">
    <property type="entry name" value="6hp_glycosidase-like_sf"/>
</dbReference>
<dbReference type="GO" id="GO:0005975">
    <property type="term" value="P:carbohydrate metabolic process"/>
    <property type="evidence" value="ECO:0007669"/>
    <property type="project" value="InterPro"/>
</dbReference>